<comment type="caution">
    <text evidence="2">The sequence shown here is derived from an EMBL/GenBank/DDBJ whole genome shotgun (WGS) entry which is preliminary data.</text>
</comment>
<evidence type="ECO:0000313" key="2">
    <source>
        <dbReference type="EMBL" id="MCW3170490.1"/>
    </source>
</evidence>
<accession>A0ABT3I344</accession>
<evidence type="ECO:0000256" key="1">
    <source>
        <dbReference type="SAM" id="MobiDB-lite"/>
    </source>
</evidence>
<dbReference type="InterPro" id="IPR025460">
    <property type="entry name" value="DUF4280"/>
</dbReference>
<keyword evidence="3" id="KW-1185">Reference proteome</keyword>
<name>A0ABT3I344_9FLAO</name>
<dbReference type="EMBL" id="JAPDHW010000020">
    <property type="protein sequence ID" value="MCW3170490.1"/>
    <property type="molecule type" value="Genomic_DNA"/>
</dbReference>
<reference evidence="2" key="1">
    <citation type="submission" date="2022-10" db="EMBL/GenBank/DDBJ databases">
        <title>Chryseobacterium babae sp. nov. isolated from the gut of the beetle Oryctes rhinoceros, and Chryseobacterium kimseyorum sp. nov., isolated from a stick insect rearing cage.</title>
        <authorList>
            <person name="Shelomi M."/>
            <person name="Han C.-J."/>
            <person name="Chen W.-M."/>
            <person name="Chen H.-K."/>
            <person name="Liaw S.-J."/>
            <person name="Muhle E."/>
            <person name="Clermont D."/>
        </authorList>
    </citation>
    <scope>NUCLEOTIDE SEQUENCE</scope>
    <source>
        <strain evidence="2">09-1422</strain>
    </source>
</reference>
<dbReference type="Pfam" id="PF14107">
    <property type="entry name" value="DUF4280"/>
    <property type="match status" value="1"/>
</dbReference>
<sequence length="287" mass="32842">MKSYTTKPNDSFANIAEKFKIKNENYLKTFHNLHCLMGETIQDEIPAGTKILIPEDPQYLVEDTRSDSDMITANEVYAQNDYDDHEKHLSEDEDSEDEKEVFKETNDKDEQNVDNSIIEEESSSSDHDGKYFVIQKGMCQCNQGFKFPKFKVTSHQKHYWNDADGLTDYLAVTEDDLTLDPIAMPFGNCKLKPSSSGYLPCSYAPAGKWMKTYDKVKVMGKCCVTEISELMCSTGGKITIFKHGQQSEIGKSNLDKADSQEQHMYNPLVDFEEFKEEIDNNNEPHAW</sequence>
<dbReference type="RefSeq" id="WP_264751628.1">
    <property type="nucleotide sequence ID" value="NZ_JAPDHW010000020.1"/>
</dbReference>
<feature type="compositionally biased region" description="Basic and acidic residues" evidence="1">
    <location>
        <begin position="100"/>
        <end position="111"/>
    </location>
</feature>
<evidence type="ECO:0000313" key="3">
    <source>
        <dbReference type="Proteomes" id="UP001163731"/>
    </source>
</evidence>
<dbReference type="Proteomes" id="UP001163731">
    <property type="component" value="Unassembled WGS sequence"/>
</dbReference>
<proteinExistence type="predicted"/>
<organism evidence="2 3">
    <name type="scientific">Chryseobacterium kimseyorum</name>
    <dbReference type="NCBI Taxonomy" id="2984028"/>
    <lineage>
        <taxon>Bacteria</taxon>
        <taxon>Pseudomonadati</taxon>
        <taxon>Bacteroidota</taxon>
        <taxon>Flavobacteriia</taxon>
        <taxon>Flavobacteriales</taxon>
        <taxon>Weeksellaceae</taxon>
        <taxon>Chryseobacterium group</taxon>
        <taxon>Chryseobacterium</taxon>
    </lineage>
</organism>
<protein>
    <submittedName>
        <fullName evidence="2">DUF4280 domain-containing protein</fullName>
    </submittedName>
</protein>
<gene>
    <name evidence="2" type="ORF">OMO38_18335</name>
</gene>
<feature type="region of interest" description="Disordered" evidence="1">
    <location>
        <begin position="78"/>
        <end position="124"/>
    </location>
</feature>